<dbReference type="PANTHER" id="PTHR35531:SF1">
    <property type="entry name" value="INNER MEMBRANE PROTEIN YBCI-RELATED"/>
    <property type="match status" value="1"/>
</dbReference>
<feature type="transmembrane region" description="Helical" evidence="1">
    <location>
        <begin position="110"/>
        <end position="130"/>
    </location>
</feature>
<gene>
    <name evidence="2" type="ORF">GsuE55_37700</name>
</gene>
<organism evidence="2 3">
    <name type="scientific">Geobacillus subterraneus</name>
    <dbReference type="NCBI Taxonomy" id="129338"/>
    <lineage>
        <taxon>Bacteria</taxon>
        <taxon>Bacillati</taxon>
        <taxon>Bacillota</taxon>
        <taxon>Bacilli</taxon>
        <taxon>Bacillales</taxon>
        <taxon>Anoxybacillaceae</taxon>
        <taxon>Geobacillus</taxon>
    </lineage>
</organism>
<dbReference type="EMBL" id="AP022558">
    <property type="protein sequence ID" value="BBW98937.1"/>
    <property type="molecule type" value="Genomic_DNA"/>
</dbReference>
<feature type="transmembrane region" description="Helical" evidence="1">
    <location>
        <begin position="61"/>
        <end position="79"/>
    </location>
</feature>
<keyword evidence="3" id="KW-1185">Reference proteome</keyword>
<keyword evidence="1" id="KW-1133">Transmembrane helix</keyword>
<name>A0A679FXV1_9BACL</name>
<keyword evidence="1" id="KW-0472">Membrane</keyword>
<evidence type="ECO:0000313" key="3">
    <source>
        <dbReference type="Proteomes" id="UP000501421"/>
    </source>
</evidence>
<reference evidence="3" key="1">
    <citation type="journal article" date="2020" name="Microbiol. Resour. Announc.">
        <title>Complete Genome Sequence of Geobacillus sp. Strain E55-1, Isolated from Mine Geyser in Japan.</title>
        <authorList>
            <person name="Miyazaki K."/>
            <person name="Hase E."/>
            <person name="Tokito N."/>
        </authorList>
    </citation>
    <scope>NUCLEOTIDE SEQUENCE [LARGE SCALE GENOMIC DNA]</scope>
    <source>
        <strain evidence="3">E55-1</strain>
        <plasmid evidence="3">pGspE55-1</plasmid>
    </source>
</reference>
<dbReference type="Proteomes" id="UP000501421">
    <property type="component" value="Plasmid pGspE55-1"/>
</dbReference>
<dbReference type="AlphaFoldDB" id="A0A679FXV1"/>
<geneLocation type="plasmid" evidence="2 3">
    <name>pGspE55-1</name>
</geneLocation>
<feature type="transmembrane region" description="Helical" evidence="1">
    <location>
        <begin position="142"/>
        <end position="165"/>
    </location>
</feature>
<dbReference type="Pfam" id="PF04307">
    <property type="entry name" value="YdjM"/>
    <property type="match status" value="1"/>
</dbReference>
<dbReference type="PANTHER" id="PTHR35531">
    <property type="entry name" value="INNER MEMBRANE PROTEIN YBCI-RELATED"/>
    <property type="match status" value="1"/>
</dbReference>
<dbReference type="InterPro" id="IPR007404">
    <property type="entry name" value="YdjM-like"/>
</dbReference>
<sequence>MKKQTHVLGGLFLGSLVAKFHLMNAPVVFSTSSVSHSGELGPSIVRDAAAFLASGEGGERVVWGAFFLGCLLGAVFLDIDHPNSFIGRRMKVTSFLVHQTFGHRGWTHSLSFVLGMGVLLHIGVFAFSPILQDLFLKEMGLFFAKGFVIGMVSHLILDMMTKGGVPLWHPLSKKRVSISPIKTGSVGEYLVFLVMLAGQIAVVAF</sequence>
<feature type="transmembrane region" description="Helical" evidence="1">
    <location>
        <begin position="186"/>
        <end position="204"/>
    </location>
</feature>
<evidence type="ECO:0000256" key="1">
    <source>
        <dbReference type="SAM" id="Phobius"/>
    </source>
</evidence>
<evidence type="ECO:0008006" key="4">
    <source>
        <dbReference type="Google" id="ProtNLM"/>
    </source>
</evidence>
<protein>
    <recommendedName>
        <fullName evidence="4">Metal-dependent hydrolase</fullName>
    </recommendedName>
</protein>
<proteinExistence type="predicted"/>
<keyword evidence="2" id="KW-0614">Plasmid</keyword>
<keyword evidence="1" id="KW-0812">Transmembrane</keyword>
<dbReference type="RefSeq" id="WP_172418909.1">
    <property type="nucleotide sequence ID" value="NZ_AP022558.1"/>
</dbReference>
<evidence type="ECO:0000313" key="2">
    <source>
        <dbReference type="EMBL" id="BBW98937.1"/>
    </source>
</evidence>
<accession>A0A679FXV1</accession>